<dbReference type="Proteomes" id="UP000301751">
    <property type="component" value="Unassembled WGS sequence"/>
</dbReference>
<organism evidence="2 3">
    <name type="scientific">Pseudaquabacterium pictum</name>
    <dbReference type="NCBI Taxonomy" id="2315236"/>
    <lineage>
        <taxon>Bacteria</taxon>
        <taxon>Pseudomonadati</taxon>
        <taxon>Pseudomonadota</taxon>
        <taxon>Betaproteobacteria</taxon>
        <taxon>Burkholderiales</taxon>
        <taxon>Sphaerotilaceae</taxon>
        <taxon>Pseudaquabacterium</taxon>
    </lineage>
</organism>
<name>A0A480ALH2_9BURK</name>
<accession>A0A480ALH2</accession>
<protein>
    <submittedName>
        <fullName evidence="2">Uncharacterized protein</fullName>
    </submittedName>
</protein>
<dbReference type="EMBL" id="BJCL01000002">
    <property type="protein sequence ID" value="GCL62243.1"/>
    <property type="molecule type" value="Genomic_DNA"/>
</dbReference>
<evidence type="ECO:0000313" key="2">
    <source>
        <dbReference type="EMBL" id="GCL62243.1"/>
    </source>
</evidence>
<proteinExistence type="predicted"/>
<gene>
    <name evidence="2" type="ORF">AQPW35_13240</name>
</gene>
<feature type="region of interest" description="Disordered" evidence="1">
    <location>
        <begin position="44"/>
        <end position="71"/>
    </location>
</feature>
<reference evidence="3" key="1">
    <citation type="submission" date="2019-03" db="EMBL/GenBank/DDBJ databases">
        <title>Aquabacterium pictum sp.nov., the first bacteriochlorophyll a-containing freshwater bacterium in the genus Aquabacterium of the class Betaproteobacteria.</title>
        <authorList>
            <person name="Hirose S."/>
            <person name="Tank M."/>
            <person name="Hara E."/>
            <person name="Tamaki H."/>
            <person name="Takaichi S."/>
            <person name="Haruta S."/>
            <person name="Hanada S."/>
        </authorList>
    </citation>
    <scope>NUCLEOTIDE SEQUENCE [LARGE SCALE GENOMIC DNA]</scope>
    <source>
        <strain evidence="3">W35</strain>
    </source>
</reference>
<evidence type="ECO:0000256" key="1">
    <source>
        <dbReference type="SAM" id="MobiDB-lite"/>
    </source>
</evidence>
<dbReference type="OrthoDB" id="8884110at2"/>
<evidence type="ECO:0000313" key="3">
    <source>
        <dbReference type="Proteomes" id="UP000301751"/>
    </source>
</evidence>
<keyword evidence="3" id="KW-1185">Reference proteome</keyword>
<sequence>MPPIDPDDDPTHALDDFVRRMRQPAGAPPAPPDLADLDLRLQPDTPAAARRGGVLRSGQRWTADDVEDVPVVDLPRPPPPATDIPQVTLPPVDLQAEQLLAALQPEVDLPAVDAPPPPDADSLADTTRSARDFAASQWDLDDQAASEPVWQPDPAALQLRTASHPRLLPQWQPTAWVGAVRLVFDSATEFVQTASGPAVETYTAHRLLLLWPPQAGAGLPGRWPQQAQLLAVPAREVGVAALALLPADATLWLMPASEGVDWALGAELVLHHLPTLRPYQLQRLRDFIAAEREADFARLNDRYHQPVPGAAVMPRPVAGTR</sequence>
<dbReference type="AlphaFoldDB" id="A0A480ALH2"/>
<comment type="caution">
    <text evidence="2">The sequence shown here is derived from an EMBL/GenBank/DDBJ whole genome shotgun (WGS) entry which is preliminary data.</text>
</comment>
<dbReference type="RefSeq" id="WP_137731972.1">
    <property type="nucleotide sequence ID" value="NZ_BJCL01000002.1"/>
</dbReference>